<evidence type="ECO:0000313" key="1">
    <source>
        <dbReference type="EMBL" id="KAG5465336.1"/>
    </source>
</evidence>
<gene>
    <name evidence="1" type="ORF">CUR178_00038</name>
</gene>
<proteinExistence type="predicted"/>
<reference evidence="1 2" key="1">
    <citation type="submission" date="2021-02" db="EMBL/GenBank/DDBJ databases">
        <title>Leishmania (Mundinia) enrietti genome sequencing and assembly.</title>
        <authorList>
            <person name="Almutairi H."/>
            <person name="Gatherer D."/>
        </authorList>
    </citation>
    <scope>NUCLEOTIDE SEQUENCE [LARGE SCALE GENOMIC DNA]</scope>
    <source>
        <strain evidence="1">CUR178</strain>
    </source>
</reference>
<keyword evidence="2" id="KW-1185">Reference proteome</keyword>
<dbReference type="RefSeq" id="XP_067687935.1">
    <property type="nucleotide sequence ID" value="XM_067831832.1"/>
</dbReference>
<dbReference type="AlphaFoldDB" id="A0A836K9M0"/>
<dbReference type="OrthoDB" id="263666at2759"/>
<protein>
    <submittedName>
        <fullName evidence="1">Uncharacterized protein</fullName>
    </submittedName>
</protein>
<organism evidence="1 2">
    <name type="scientific">Leishmania enriettii</name>
    <dbReference type="NCBI Taxonomy" id="5663"/>
    <lineage>
        <taxon>Eukaryota</taxon>
        <taxon>Discoba</taxon>
        <taxon>Euglenozoa</taxon>
        <taxon>Kinetoplastea</taxon>
        <taxon>Metakinetoplastina</taxon>
        <taxon>Trypanosomatida</taxon>
        <taxon>Trypanosomatidae</taxon>
        <taxon>Leishmaniinae</taxon>
        <taxon>Leishmania</taxon>
    </lineage>
</organism>
<accession>A0A836K9M0</accession>
<dbReference type="Proteomes" id="UP000674179">
    <property type="component" value="Chromosome 36"/>
</dbReference>
<comment type="caution">
    <text evidence="1">The sequence shown here is derived from an EMBL/GenBank/DDBJ whole genome shotgun (WGS) entry which is preliminary data.</text>
</comment>
<dbReference type="EMBL" id="JAFHKP010000036">
    <property type="protein sequence ID" value="KAG5465336.1"/>
    <property type="molecule type" value="Genomic_DNA"/>
</dbReference>
<sequence>MEFEGLLTNEALRPLLGEFALHLMDHSDTASLIARLPPPKTAMLYHAALLRCPTTATTKGERMYQAERLCASVLDAYGLRGGAVKESTPRAHGACTRPMCPMTDSDGAAKMTICPALCRRLAEVEVTHPLLEEALAAREARLQHYIATMIAAAPPSFPASLISPSTL</sequence>
<evidence type="ECO:0000313" key="2">
    <source>
        <dbReference type="Proteomes" id="UP000674179"/>
    </source>
</evidence>
<dbReference type="KEGG" id="lenr:94167342"/>
<dbReference type="GeneID" id="94167342"/>
<name>A0A836K9M0_LEIEN</name>